<dbReference type="EMBL" id="CP038613">
    <property type="protein sequence ID" value="QBY42802.1"/>
    <property type="molecule type" value="Genomic_DNA"/>
</dbReference>
<dbReference type="RefSeq" id="WP_135677586.1">
    <property type="nucleotide sequence ID" value="NZ_CP038613.1"/>
</dbReference>
<dbReference type="Proteomes" id="UP000295134">
    <property type="component" value="Chromosome"/>
</dbReference>
<dbReference type="InterPro" id="IPR038666">
    <property type="entry name" value="SSP1_head-tail_sf"/>
</dbReference>
<proteinExistence type="predicted"/>
<name>A0A4P7L1W7_9GAMM</name>
<dbReference type="NCBIfam" id="TIGR01563">
    <property type="entry name" value="gp16_SPP1"/>
    <property type="match status" value="1"/>
</dbReference>
<dbReference type="Pfam" id="PF05521">
    <property type="entry name" value="Phage_HCP"/>
    <property type="match status" value="1"/>
</dbReference>
<gene>
    <name evidence="1" type="ORF">ArsFIN_13620</name>
</gene>
<dbReference type="InterPro" id="IPR008767">
    <property type="entry name" value="Phage_SPP1_head-tail_adaptor"/>
</dbReference>
<dbReference type="KEGG" id="ans:ArsFIN_13620"/>
<protein>
    <submittedName>
        <fullName evidence="1">Phage head-tail joining protein</fullName>
    </submittedName>
</protein>
<dbReference type="GeneID" id="96876553"/>
<evidence type="ECO:0000313" key="1">
    <source>
        <dbReference type="EMBL" id="QBY42802.1"/>
    </source>
</evidence>
<accession>A0A4P7L1W7</accession>
<dbReference type="AlphaFoldDB" id="A0A4P7L1W7"/>
<organism evidence="1 2">
    <name type="scientific">Arsenophonus nasoniae</name>
    <name type="common">son-killer infecting Nasonia vitripennis</name>
    <dbReference type="NCBI Taxonomy" id="638"/>
    <lineage>
        <taxon>Bacteria</taxon>
        <taxon>Pseudomonadati</taxon>
        <taxon>Pseudomonadota</taxon>
        <taxon>Gammaproteobacteria</taxon>
        <taxon>Enterobacterales</taxon>
        <taxon>Morganellaceae</taxon>
        <taxon>Arsenophonus</taxon>
    </lineage>
</organism>
<sequence length="112" mass="13549">MRGKDVSRRINKRITLYRPITKYRPLGDPYTEMEAVNTVWAHAESISNRKIRTADQEQVIETLRFTLRPRNDIDIDWLVEYRQRRFTVRALDRNQPDRLIITTEANIRHDRK</sequence>
<dbReference type="Gene3D" id="2.40.10.270">
    <property type="entry name" value="Bacteriophage SPP1 head-tail adaptor protein"/>
    <property type="match status" value="1"/>
</dbReference>
<reference evidence="1 2" key="1">
    <citation type="submission" date="2019-03" db="EMBL/GenBank/DDBJ databases">
        <title>Long-read sequencing reveals hyperdense prophage content in a complex bacterial symbiont genome.</title>
        <authorList>
            <person name="Frost C.L."/>
            <person name="Siozios S."/>
            <person name="Nadal-Jimenez P."/>
            <person name="Brockhurst M.A."/>
            <person name="King K.C."/>
            <person name="Darby A.C."/>
            <person name="Hurst G.D.D."/>
        </authorList>
    </citation>
    <scope>NUCLEOTIDE SEQUENCE [LARGE SCALE GENOMIC DNA]</scope>
    <source>
        <strain evidence="1 2">FIN</strain>
    </source>
</reference>
<evidence type="ECO:0000313" key="2">
    <source>
        <dbReference type="Proteomes" id="UP000295134"/>
    </source>
</evidence>